<dbReference type="Pfam" id="PF02464">
    <property type="entry name" value="CinA"/>
    <property type="match status" value="1"/>
</dbReference>
<keyword evidence="2" id="KW-0378">Hydrolase</keyword>
<organism evidence="2 3">
    <name type="scientific">Phenylobacterium haematophilum</name>
    <dbReference type="NCBI Taxonomy" id="98513"/>
    <lineage>
        <taxon>Bacteria</taxon>
        <taxon>Pseudomonadati</taxon>
        <taxon>Pseudomonadota</taxon>
        <taxon>Alphaproteobacteria</taxon>
        <taxon>Caulobacterales</taxon>
        <taxon>Caulobacteraceae</taxon>
        <taxon>Phenylobacterium</taxon>
    </lineage>
</organism>
<reference evidence="2 3" key="1">
    <citation type="submission" date="2020-08" db="EMBL/GenBank/DDBJ databases">
        <title>Genomic Encyclopedia of Type Strains, Phase IV (KMG-IV): sequencing the most valuable type-strain genomes for metagenomic binning, comparative biology and taxonomic classification.</title>
        <authorList>
            <person name="Goeker M."/>
        </authorList>
    </citation>
    <scope>NUCLEOTIDE SEQUENCE [LARGE SCALE GENOMIC DNA]</scope>
    <source>
        <strain evidence="2 3">DSM 21793</strain>
    </source>
</reference>
<evidence type="ECO:0000259" key="1">
    <source>
        <dbReference type="Pfam" id="PF02464"/>
    </source>
</evidence>
<sequence length="168" mass="17434">MIETFQNGLPTDVHRLAEQVMAGVCGRRWTVALAESCTGGLLAAVLTDIEGCAHGFDRGFVTYTDAAKARQLGVPDDLLARHGAVSEPVAAAMVEGALAQSDADLALSVTGFAGPGAPEEEAGLVFFGLQRRGAAPVVEVRRFGDASRARVRLACLRTGLGLLESIAA</sequence>
<dbReference type="InterPro" id="IPR036653">
    <property type="entry name" value="CinA-like_C"/>
</dbReference>
<evidence type="ECO:0000313" key="3">
    <source>
        <dbReference type="Proteomes" id="UP000530564"/>
    </source>
</evidence>
<evidence type="ECO:0000313" key="2">
    <source>
        <dbReference type="EMBL" id="MBB3889313.1"/>
    </source>
</evidence>
<dbReference type="EC" id="3.5.1.42" evidence="2"/>
<dbReference type="InterPro" id="IPR008136">
    <property type="entry name" value="CinA_C"/>
</dbReference>
<dbReference type="SUPFAM" id="SSF142433">
    <property type="entry name" value="CinA-like"/>
    <property type="match status" value="1"/>
</dbReference>
<dbReference type="EMBL" id="JACIDK010000001">
    <property type="protein sequence ID" value="MBB3889313.1"/>
    <property type="molecule type" value="Genomic_DNA"/>
</dbReference>
<dbReference type="Proteomes" id="UP000530564">
    <property type="component" value="Unassembled WGS sequence"/>
</dbReference>
<keyword evidence="3" id="KW-1185">Reference proteome</keyword>
<dbReference type="GO" id="GO:0019159">
    <property type="term" value="F:nicotinamide-nucleotide amidase activity"/>
    <property type="evidence" value="ECO:0007669"/>
    <property type="project" value="UniProtKB-EC"/>
</dbReference>
<proteinExistence type="predicted"/>
<feature type="domain" description="CinA C-terminal" evidence="1">
    <location>
        <begin position="15"/>
        <end position="165"/>
    </location>
</feature>
<dbReference type="AlphaFoldDB" id="A0A839ZV80"/>
<accession>A0A839ZV80</accession>
<dbReference type="RefSeq" id="WP_183769336.1">
    <property type="nucleotide sequence ID" value="NZ_JACIDK010000001.1"/>
</dbReference>
<name>A0A839ZV80_9CAUL</name>
<dbReference type="Gene3D" id="3.90.950.20">
    <property type="entry name" value="CinA-like"/>
    <property type="match status" value="1"/>
</dbReference>
<dbReference type="NCBIfam" id="TIGR00199">
    <property type="entry name" value="PncC_domain"/>
    <property type="match status" value="1"/>
</dbReference>
<protein>
    <submittedName>
        <fullName evidence="2">Nicotinamide-nucleotide amidase</fullName>
        <ecNumber evidence="2">3.5.1.42</ecNumber>
    </submittedName>
</protein>
<gene>
    <name evidence="2" type="ORF">GGQ61_000010</name>
</gene>
<comment type="caution">
    <text evidence="2">The sequence shown here is derived from an EMBL/GenBank/DDBJ whole genome shotgun (WGS) entry which is preliminary data.</text>
</comment>